<evidence type="ECO:0000313" key="12">
    <source>
        <dbReference type="EMBL" id="KAK2742187.1"/>
    </source>
</evidence>
<name>A0AAD9Y7L2_COLKA</name>
<evidence type="ECO:0000256" key="3">
    <source>
        <dbReference type="ARBA" id="ARBA00011167"/>
    </source>
</evidence>
<dbReference type="PANTHER" id="PTHR21738">
    <property type="entry name" value="RIBOSOMAL RNA PROCESSING PROTEIN 36 HOMOLOG"/>
    <property type="match status" value="1"/>
</dbReference>
<reference evidence="12" key="1">
    <citation type="submission" date="2023-02" db="EMBL/GenBank/DDBJ databases">
        <title>Colletotrichum kahawae CIFC_Que2 genome sequencing and assembly.</title>
        <authorList>
            <person name="Baroncelli R."/>
        </authorList>
    </citation>
    <scope>NUCLEOTIDE SEQUENCE</scope>
    <source>
        <strain evidence="12">CIFC_Que2</strain>
    </source>
</reference>
<keyword evidence="5 10" id="KW-0698">rRNA processing</keyword>
<proteinExistence type="inferred from homology"/>
<sequence>MLSGKRKQGFGGLQRRVRPRREQEEEPESEETFSSEPKEMVVEGDEMSEDEEDEDEMDDDEEVNVSRFCYTRNFILTESQSDGSPPPKKPTIDISSVSFGALAKAQASMPAGRRKRGAAAEPSEQDSDSDSGPEEAGNGRKPKSAADLAKRTSKHAPMEMSSKRQVSRKREVIAVPKMEVRDPRFDPLSGPVDESKARKAYAFLDEYRADEMKQLRVEIKKTKDAAKKEEMKRLLLSMESKMKARQRKDREQELMQEHKRREKELVKQGKQPFYLKKAEQKKRLLVDQFSNMKKRQVDKSIERKRKKVVAKERKELDKLERRPR</sequence>
<comment type="caution">
    <text evidence="12">The sequence shown here is derived from an EMBL/GenBank/DDBJ whole genome shotgun (WGS) entry which is preliminary data.</text>
</comment>
<feature type="compositionally biased region" description="Acidic residues" evidence="11">
    <location>
        <begin position="42"/>
        <end position="63"/>
    </location>
</feature>
<evidence type="ECO:0000256" key="2">
    <source>
        <dbReference type="ARBA" id="ARBA00009418"/>
    </source>
</evidence>
<evidence type="ECO:0000256" key="10">
    <source>
        <dbReference type="RuleBase" id="RU368027"/>
    </source>
</evidence>
<keyword evidence="13" id="KW-1185">Reference proteome</keyword>
<dbReference type="EMBL" id="VYYT01000333">
    <property type="protein sequence ID" value="KAK2742187.1"/>
    <property type="molecule type" value="Genomic_DNA"/>
</dbReference>
<evidence type="ECO:0000313" key="13">
    <source>
        <dbReference type="Proteomes" id="UP001281614"/>
    </source>
</evidence>
<feature type="region of interest" description="Disordered" evidence="11">
    <location>
        <begin position="288"/>
        <end position="324"/>
    </location>
</feature>
<comment type="subunit">
    <text evidence="3 10">Associates with 90S and pre-40S pre-ribosomal particles.</text>
</comment>
<dbReference type="AlphaFoldDB" id="A0AAD9Y7L2"/>
<accession>A0AAD9Y7L2</accession>
<keyword evidence="6" id="KW-0175">Coiled coil</keyword>
<dbReference type="GO" id="GO:0030686">
    <property type="term" value="C:90S preribosome"/>
    <property type="evidence" value="ECO:0007669"/>
    <property type="project" value="TreeGrafter"/>
</dbReference>
<evidence type="ECO:0000256" key="1">
    <source>
        <dbReference type="ARBA" id="ARBA00004604"/>
    </source>
</evidence>
<dbReference type="GO" id="GO:0000462">
    <property type="term" value="P:maturation of SSU-rRNA from tricistronic rRNA transcript (SSU-rRNA, 5.8S rRNA, LSU-rRNA)"/>
    <property type="evidence" value="ECO:0007669"/>
    <property type="project" value="TreeGrafter"/>
</dbReference>
<feature type="region of interest" description="Disordered" evidence="11">
    <location>
        <begin position="104"/>
        <end position="175"/>
    </location>
</feature>
<evidence type="ECO:0000256" key="5">
    <source>
        <dbReference type="ARBA" id="ARBA00022552"/>
    </source>
</evidence>
<evidence type="ECO:0000256" key="9">
    <source>
        <dbReference type="ARBA" id="ARBA00025053"/>
    </source>
</evidence>
<feature type="compositionally biased region" description="Basic and acidic residues" evidence="11">
    <location>
        <begin position="309"/>
        <end position="324"/>
    </location>
</feature>
<comment type="function">
    <text evidence="9 10">Component of the 90S pre-ribosome involved in the maturation of rRNAs. Required for early cleavages of the pre-RNAs in the 40S ribosomal subunit maturation pathway.</text>
</comment>
<evidence type="ECO:0000256" key="4">
    <source>
        <dbReference type="ARBA" id="ARBA00022517"/>
    </source>
</evidence>
<protein>
    <recommendedName>
        <fullName evidence="10">rRNA biogenesis protein RRP36</fullName>
    </recommendedName>
</protein>
<feature type="region of interest" description="Disordered" evidence="11">
    <location>
        <begin position="238"/>
        <end position="269"/>
    </location>
</feature>
<dbReference type="Pfam" id="PF06102">
    <property type="entry name" value="RRP36"/>
    <property type="match status" value="1"/>
</dbReference>
<comment type="subcellular location">
    <subcellularLocation>
        <location evidence="1 10">Nucleus</location>
        <location evidence="1 10">Nucleolus</location>
    </subcellularLocation>
</comment>
<dbReference type="PANTHER" id="PTHR21738:SF0">
    <property type="entry name" value="RIBOSOMAL RNA PROCESSING PROTEIN 36 HOMOLOG"/>
    <property type="match status" value="1"/>
</dbReference>
<feature type="compositionally biased region" description="Basic and acidic residues" evidence="11">
    <location>
        <begin position="248"/>
        <end position="267"/>
    </location>
</feature>
<dbReference type="InterPro" id="IPR009292">
    <property type="entry name" value="RRP36"/>
</dbReference>
<keyword evidence="8 10" id="KW-0687">Ribonucleoprotein</keyword>
<gene>
    <name evidence="12" type="ORF">CKAH01_01614</name>
</gene>
<feature type="compositionally biased region" description="Acidic residues" evidence="11">
    <location>
        <begin position="123"/>
        <end position="133"/>
    </location>
</feature>
<keyword evidence="7 10" id="KW-0539">Nucleus</keyword>
<dbReference type="Proteomes" id="UP001281614">
    <property type="component" value="Unassembled WGS sequence"/>
</dbReference>
<evidence type="ECO:0000256" key="11">
    <source>
        <dbReference type="SAM" id="MobiDB-lite"/>
    </source>
</evidence>
<evidence type="ECO:0000256" key="6">
    <source>
        <dbReference type="ARBA" id="ARBA00023054"/>
    </source>
</evidence>
<keyword evidence="4 10" id="KW-0690">Ribosome biogenesis</keyword>
<dbReference type="GO" id="GO:0005730">
    <property type="term" value="C:nucleolus"/>
    <property type="evidence" value="ECO:0007669"/>
    <property type="project" value="UniProtKB-SubCell"/>
</dbReference>
<organism evidence="12 13">
    <name type="scientific">Colletotrichum kahawae</name>
    <name type="common">Coffee berry disease fungus</name>
    <dbReference type="NCBI Taxonomy" id="34407"/>
    <lineage>
        <taxon>Eukaryota</taxon>
        <taxon>Fungi</taxon>
        <taxon>Dikarya</taxon>
        <taxon>Ascomycota</taxon>
        <taxon>Pezizomycotina</taxon>
        <taxon>Sordariomycetes</taxon>
        <taxon>Hypocreomycetidae</taxon>
        <taxon>Glomerellales</taxon>
        <taxon>Glomerellaceae</taxon>
        <taxon>Colletotrichum</taxon>
        <taxon>Colletotrichum gloeosporioides species complex</taxon>
    </lineage>
</organism>
<comment type="similarity">
    <text evidence="2 10">Belongs to the RRP36 family.</text>
</comment>
<feature type="region of interest" description="Disordered" evidence="11">
    <location>
        <begin position="1"/>
        <end position="65"/>
    </location>
</feature>
<evidence type="ECO:0000256" key="8">
    <source>
        <dbReference type="ARBA" id="ARBA00023274"/>
    </source>
</evidence>
<evidence type="ECO:0000256" key="7">
    <source>
        <dbReference type="ARBA" id="ARBA00023242"/>
    </source>
</evidence>
<feature type="compositionally biased region" description="Acidic residues" evidence="11">
    <location>
        <begin position="24"/>
        <end position="33"/>
    </location>
</feature>